<dbReference type="PANTHER" id="PTHR43248">
    <property type="entry name" value="2-SUCCINYL-6-HYDROXY-2,4-CYCLOHEXADIENE-1-CARBOXYLATE SYNTHASE"/>
    <property type="match status" value="1"/>
</dbReference>
<proteinExistence type="inferred from homology"/>
<evidence type="ECO:0000259" key="5">
    <source>
        <dbReference type="Pfam" id="PF08386"/>
    </source>
</evidence>
<feature type="domain" description="Peptidase S33 tripeptidyl aminopeptidase-like C-terminal" evidence="5">
    <location>
        <begin position="423"/>
        <end position="518"/>
    </location>
</feature>
<feature type="region of interest" description="Disordered" evidence="3">
    <location>
        <begin position="40"/>
        <end position="60"/>
    </location>
</feature>
<evidence type="ECO:0000256" key="1">
    <source>
        <dbReference type="ARBA" id="ARBA00010088"/>
    </source>
</evidence>
<dbReference type="InterPro" id="IPR029058">
    <property type="entry name" value="AB_hydrolase_fold"/>
</dbReference>
<gene>
    <name evidence="6" type="ORF">EV188_101367</name>
</gene>
<dbReference type="GO" id="GO:0016787">
    <property type="term" value="F:hydrolase activity"/>
    <property type="evidence" value="ECO:0007669"/>
    <property type="project" value="UniProtKB-KW"/>
</dbReference>
<comment type="caution">
    <text evidence="6">The sequence shown here is derived from an EMBL/GenBank/DDBJ whole genome shotgun (WGS) entry which is preliminary data.</text>
</comment>
<dbReference type="PROSITE" id="PS51257">
    <property type="entry name" value="PROKAR_LIPOPROTEIN"/>
    <property type="match status" value="1"/>
</dbReference>
<accession>A0A4V3DB45</accession>
<evidence type="ECO:0000313" key="6">
    <source>
        <dbReference type="EMBL" id="TDQ65118.1"/>
    </source>
</evidence>
<feature type="chain" id="PRO_5020450980" evidence="4">
    <location>
        <begin position="32"/>
        <end position="531"/>
    </location>
</feature>
<dbReference type="SUPFAM" id="SSF53474">
    <property type="entry name" value="alpha/beta-Hydrolases"/>
    <property type="match status" value="1"/>
</dbReference>
<evidence type="ECO:0000256" key="4">
    <source>
        <dbReference type="SAM" id="SignalP"/>
    </source>
</evidence>
<dbReference type="Gene3D" id="3.40.50.1820">
    <property type="entry name" value="alpha/beta hydrolase"/>
    <property type="match status" value="1"/>
</dbReference>
<reference evidence="6 7" key="1">
    <citation type="submission" date="2019-03" db="EMBL/GenBank/DDBJ databases">
        <title>Genomic Encyclopedia of Type Strains, Phase IV (KMG-IV): sequencing the most valuable type-strain genomes for metagenomic binning, comparative biology and taxonomic classification.</title>
        <authorList>
            <person name="Goeker M."/>
        </authorList>
    </citation>
    <scope>NUCLEOTIDE SEQUENCE [LARGE SCALE GENOMIC DNA]</scope>
    <source>
        <strain evidence="6 7">DSM 45775</strain>
    </source>
</reference>
<sequence length="531" mass="56174">MTLSVFRAVAVALCAALLAAACSSATQQAGAAPATLASPATPVTGPTPGPGIAWGPCAPPSDQDPALQCARLPVPLDWNAPQGRQIELAVMRRQASKPAERLGSMFVNPGGPGQSGVELVAGGGSDFDRWGGGRFDVVGWDPRGTNDSSPVECFTSPEEQARFWAGVSVPATDAESQAYAQRTTDLARRCGEVSGELLDHVSTADTARDLDALRAAVGDPQITYVGLSYGTMIGQTYVNMFPDRVRAVMLDGLIDAVEYTEGAEARTVGDVAHTDEVFARFRELCQQAGPTGCALARGPETVDQRVAALFDRARQGPIPAPTATPRGELTYGDLLVSTFTPLRVPEMWPQFATDLDAAATGDASALETSAQQYQSPEGYRSSVTSSAISCLDGPAQQPVTAWPTVVPEFARSSALWGAVNGWWLWGPCASGWPGRSDDRYAGPWNARTQAPVLLINNRWDPATGIRNAEATQQRLGNAVLLVQDGYGHPTYQDPGACVDAARERYLVDLVTPPPGTVCQPDRPPFPGITPR</sequence>
<comment type="similarity">
    <text evidence="1">Belongs to the peptidase S33 family.</text>
</comment>
<evidence type="ECO:0000256" key="3">
    <source>
        <dbReference type="SAM" id="MobiDB-lite"/>
    </source>
</evidence>
<dbReference type="Pfam" id="PF08386">
    <property type="entry name" value="Abhydrolase_4"/>
    <property type="match status" value="1"/>
</dbReference>
<evidence type="ECO:0000313" key="7">
    <source>
        <dbReference type="Proteomes" id="UP000295705"/>
    </source>
</evidence>
<keyword evidence="4" id="KW-0732">Signal</keyword>
<name>A0A4V3DB45_9PSEU</name>
<dbReference type="AlphaFoldDB" id="A0A4V3DB45"/>
<dbReference type="PANTHER" id="PTHR43248:SF25">
    <property type="entry name" value="AB HYDROLASE-1 DOMAIN-CONTAINING PROTEIN-RELATED"/>
    <property type="match status" value="1"/>
</dbReference>
<dbReference type="EMBL" id="SNYO01000001">
    <property type="protein sequence ID" value="TDQ65118.1"/>
    <property type="molecule type" value="Genomic_DNA"/>
</dbReference>
<dbReference type="InterPro" id="IPR013595">
    <property type="entry name" value="Pept_S33_TAP-like_C"/>
</dbReference>
<dbReference type="InterPro" id="IPR051601">
    <property type="entry name" value="Serine_prot/Carboxylest_S33"/>
</dbReference>
<organism evidence="6 7">
    <name type="scientific">Actinomycetospora succinea</name>
    <dbReference type="NCBI Taxonomy" id="663603"/>
    <lineage>
        <taxon>Bacteria</taxon>
        <taxon>Bacillati</taxon>
        <taxon>Actinomycetota</taxon>
        <taxon>Actinomycetes</taxon>
        <taxon>Pseudonocardiales</taxon>
        <taxon>Pseudonocardiaceae</taxon>
        <taxon>Actinomycetospora</taxon>
    </lineage>
</organism>
<protein>
    <submittedName>
        <fullName evidence="6">Alpha/beta hydrolase family protein</fullName>
    </submittedName>
</protein>
<feature type="signal peptide" evidence="4">
    <location>
        <begin position="1"/>
        <end position="31"/>
    </location>
</feature>
<evidence type="ECO:0000256" key="2">
    <source>
        <dbReference type="ARBA" id="ARBA00022801"/>
    </source>
</evidence>
<keyword evidence="7" id="KW-1185">Reference proteome</keyword>
<dbReference type="RefSeq" id="WP_133824522.1">
    <property type="nucleotide sequence ID" value="NZ_BAABHR010000046.1"/>
</dbReference>
<dbReference type="Proteomes" id="UP000295705">
    <property type="component" value="Unassembled WGS sequence"/>
</dbReference>
<dbReference type="OrthoDB" id="4006962at2"/>
<keyword evidence="2 6" id="KW-0378">Hydrolase</keyword>